<feature type="transmembrane region" description="Helical" evidence="17">
    <location>
        <begin position="168"/>
        <end position="185"/>
    </location>
</feature>
<evidence type="ECO:0000256" key="15">
    <source>
        <dbReference type="ARBA" id="ARBA00049902"/>
    </source>
</evidence>
<evidence type="ECO:0000256" key="9">
    <source>
        <dbReference type="ARBA" id="ARBA00032370"/>
    </source>
</evidence>
<evidence type="ECO:0000313" key="19">
    <source>
        <dbReference type="Proteomes" id="UP000051256"/>
    </source>
</evidence>
<dbReference type="Pfam" id="PF01098">
    <property type="entry name" value="FTSW_RODA_SPOVE"/>
    <property type="match status" value="1"/>
</dbReference>
<dbReference type="EC" id="2.4.99.28" evidence="14"/>
<dbReference type="GO" id="GO:0051301">
    <property type="term" value="P:cell division"/>
    <property type="evidence" value="ECO:0007669"/>
    <property type="project" value="InterPro"/>
</dbReference>
<organism evidence="18 19">
    <name type="scientific">Lentilactobacillus senioris DSM 24302 = JCM 17472</name>
    <dbReference type="NCBI Taxonomy" id="1423802"/>
    <lineage>
        <taxon>Bacteria</taxon>
        <taxon>Bacillati</taxon>
        <taxon>Bacillota</taxon>
        <taxon>Bacilli</taxon>
        <taxon>Lactobacillales</taxon>
        <taxon>Lactobacillaceae</taxon>
        <taxon>Lentilactobacillus</taxon>
    </lineage>
</organism>
<dbReference type="STRING" id="1423802.FC56_GL000027"/>
<evidence type="ECO:0000256" key="2">
    <source>
        <dbReference type="ARBA" id="ARBA00022676"/>
    </source>
</evidence>
<dbReference type="GO" id="GO:0032153">
    <property type="term" value="C:cell division site"/>
    <property type="evidence" value="ECO:0007669"/>
    <property type="project" value="TreeGrafter"/>
</dbReference>
<dbReference type="InterPro" id="IPR018365">
    <property type="entry name" value="Cell_cycle_FtsW-rel_CS"/>
</dbReference>
<evidence type="ECO:0000256" key="8">
    <source>
        <dbReference type="ARBA" id="ARBA00023136"/>
    </source>
</evidence>
<name>A0A0R2CQD2_9LACO</name>
<keyword evidence="7 17" id="KW-1133">Transmembrane helix</keyword>
<reference evidence="18 19" key="1">
    <citation type="journal article" date="2015" name="Genome Announc.">
        <title>Expanding the biotechnology potential of lactobacilli through comparative genomics of 213 strains and associated genera.</title>
        <authorList>
            <person name="Sun Z."/>
            <person name="Harris H.M."/>
            <person name="McCann A."/>
            <person name="Guo C."/>
            <person name="Argimon S."/>
            <person name="Zhang W."/>
            <person name="Yang X."/>
            <person name="Jeffery I.B."/>
            <person name="Cooney J.C."/>
            <person name="Kagawa T.F."/>
            <person name="Liu W."/>
            <person name="Song Y."/>
            <person name="Salvetti E."/>
            <person name="Wrobel A."/>
            <person name="Rasinkangas P."/>
            <person name="Parkhill J."/>
            <person name="Rea M.C."/>
            <person name="O'Sullivan O."/>
            <person name="Ritari J."/>
            <person name="Douillard F.P."/>
            <person name="Paul Ross R."/>
            <person name="Yang R."/>
            <person name="Briner A.E."/>
            <person name="Felis G.E."/>
            <person name="de Vos W.M."/>
            <person name="Barrangou R."/>
            <person name="Klaenhammer T.R."/>
            <person name="Caufield P.W."/>
            <person name="Cui Y."/>
            <person name="Zhang H."/>
            <person name="O'Toole P.W."/>
        </authorList>
    </citation>
    <scope>NUCLEOTIDE SEQUENCE [LARGE SCALE GENOMIC DNA]</scope>
    <source>
        <strain evidence="18 19">DSM 24302</strain>
    </source>
</reference>
<comment type="caution">
    <text evidence="18">The sequence shown here is derived from an EMBL/GenBank/DDBJ whole genome shotgun (WGS) entry which is preliminary data.</text>
</comment>
<dbReference type="AlphaFoldDB" id="A0A0R2CQD2"/>
<dbReference type="GO" id="GO:0009252">
    <property type="term" value="P:peptidoglycan biosynthetic process"/>
    <property type="evidence" value="ECO:0007669"/>
    <property type="project" value="UniProtKB-KW"/>
</dbReference>
<dbReference type="Proteomes" id="UP000051256">
    <property type="component" value="Unassembled WGS sequence"/>
</dbReference>
<evidence type="ECO:0000256" key="11">
    <source>
        <dbReference type="ARBA" id="ARBA00038053"/>
    </source>
</evidence>
<evidence type="ECO:0000256" key="13">
    <source>
        <dbReference type="ARBA" id="ARBA00041418"/>
    </source>
</evidence>
<evidence type="ECO:0000256" key="16">
    <source>
        <dbReference type="ARBA" id="ARBA00049966"/>
    </source>
</evidence>
<feature type="transmembrane region" description="Helical" evidence="17">
    <location>
        <begin position="354"/>
        <end position="375"/>
    </location>
</feature>
<dbReference type="GO" id="GO:0008955">
    <property type="term" value="F:peptidoglycan glycosyltransferase activity"/>
    <property type="evidence" value="ECO:0007669"/>
    <property type="project" value="UniProtKB-EC"/>
</dbReference>
<feature type="transmembrane region" description="Helical" evidence="17">
    <location>
        <begin position="49"/>
        <end position="68"/>
    </location>
</feature>
<comment type="function">
    <text evidence="16">Peptidoglycan polymerase that is essential for cell division.</text>
</comment>
<evidence type="ECO:0000256" key="14">
    <source>
        <dbReference type="ARBA" id="ARBA00044770"/>
    </source>
</evidence>
<dbReference type="PANTHER" id="PTHR30474:SF2">
    <property type="entry name" value="PEPTIDOGLYCAN GLYCOSYLTRANSFERASE FTSW-RELATED"/>
    <property type="match status" value="1"/>
</dbReference>
<feature type="transmembrane region" description="Helical" evidence="17">
    <location>
        <begin position="192"/>
        <end position="210"/>
    </location>
</feature>
<evidence type="ECO:0000256" key="4">
    <source>
        <dbReference type="ARBA" id="ARBA00022692"/>
    </source>
</evidence>
<feature type="transmembrane region" description="Helical" evidence="17">
    <location>
        <begin position="75"/>
        <end position="94"/>
    </location>
</feature>
<dbReference type="PROSITE" id="PS00428">
    <property type="entry name" value="FTSW_RODA_SPOVE"/>
    <property type="match status" value="1"/>
</dbReference>
<keyword evidence="8 17" id="KW-0472">Membrane</keyword>
<evidence type="ECO:0000256" key="1">
    <source>
        <dbReference type="ARBA" id="ARBA00004141"/>
    </source>
</evidence>
<dbReference type="GO" id="GO:0005886">
    <property type="term" value="C:plasma membrane"/>
    <property type="evidence" value="ECO:0007669"/>
    <property type="project" value="TreeGrafter"/>
</dbReference>
<evidence type="ECO:0000313" key="18">
    <source>
        <dbReference type="EMBL" id="KRM94047.1"/>
    </source>
</evidence>
<comment type="similarity">
    <text evidence="11">Belongs to the SEDS family. FtsW subfamily.</text>
</comment>
<evidence type="ECO:0000256" key="5">
    <source>
        <dbReference type="ARBA" id="ARBA00022960"/>
    </source>
</evidence>
<dbReference type="EMBL" id="AYZR01000007">
    <property type="protein sequence ID" value="KRM94047.1"/>
    <property type="molecule type" value="Genomic_DNA"/>
</dbReference>
<dbReference type="PATRIC" id="fig|1423802.4.peg.28"/>
<comment type="catalytic activity">
    <reaction evidence="15">
        <text>[GlcNAc-(1-&gt;4)-Mur2Ac(oyl-L-Ala-gamma-D-Glu-L-Lys-D-Ala-D-Ala)](n)-di-trans,octa-cis-undecaprenyl diphosphate + beta-D-GlcNAc-(1-&gt;4)-Mur2Ac(oyl-L-Ala-gamma-D-Glu-L-Lys-D-Ala-D-Ala)-di-trans,octa-cis-undecaprenyl diphosphate = [GlcNAc-(1-&gt;4)-Mur2Ac(oyl-L-Ala-gamma-D-Glu-L-Lys-D-Ala-D-Ala)](n+1)-di-trans,octa-cis-undecaprenyl diphosphate + di-trans,octa-cis-undecaprenyl diphosphate + H(+)</text>
        <dbReference type="Rhea" id="RHEA:23708"/>
        <dbReference type="Rhea" id="RHEA-COMP:9602"/>
        <dbReference type="Rhea" id="RHEA-COMP:9603"/>
        <dbReference type="ChEBI" id="CHEBI:15378"/>
        <dbReference type="ChEBI" id="CHEBI:58405"/>
        <dbReference type="ChEBI" id="CHEBI:60033"/>
        <dbReference type="ChEBI" id="CHEBI:78435"/>
        <dbReference type="EC" id="2.4.99.28"/>
    </reaction>
</comment>
<evidence type="ECO:0000256" key="3">
    <source>
        <dbReference type="ARBA" id="ARBA00022679"/>
    </source>
</evidence>
<feature type="transmembrane region" description="Helical" evidence="17">
    <location>
        <begin position="7"/>
        <end position="29"/>
    </location>
</feature>
<feature type="transmembrane region" description="Helical" evidence="17">
    <location>
        <begin position="288"/>
        <end position="309"/>
    </location>
</feature>
<dbReference type="GO" id="GO:0008360">
    <property type="term" value="P:regulation of cell shape"/>
    <property type="evidence" value="ECO:0007669"/>
    <property type="project" value="UniProtKB-KW"/>
</dbReference>
<evidence type="ECO:0000256" key="12">
    <source>
        <dbReference type="ARBA" id="ARBA00041185"/>
    </source>
</evidence>
<keyword evidence="5" id="KW-0133">Cell shape</keyword>
<keyword evidence="4 17" id="KW-0812">Transmembrane</keyword>
<dbReference type="PANTHER" id="PTHR30474">
    <property type="entry name" value="CELL CYCLE PROTEIN"/>
    <property type="match status" value="1"/>
</dbReference>
<gene>
    <name evidence="18" type="ORF">FC56_GL000027</name>
</gene>
<evidence type="ECO:0000256" key="17">
    <source>
        <dbReference type="SAM" id="Phobius"/>
    </source>
</evidence>
<accession>A0A0R2CQD2</accession>
<proteinExistence type="inferred from homology"/>
<keyword evidence="2" id="KW-0328">Glycosyltransferase</keyword>
<dbReference type="GO" id="GO:0015648">
    <property type="term" value="F:lipid-linked peptidoglycan transporter activity"/>
    <property type="evidence" value="ECO:0007669"/>
    <property type="project" value="TreeGrafter"/>
</dbReference>
<evidence type="ECO:0000256" key="7">
    <source>
        <dbReference type="ARBA" id="ARBA00022989"/>
    </source>
</evidence>
<feature type="transmembrane region" description="Helical" evidence="17">
    <location>
        <begin position="321"/>
        <end position="348"/>
    </location>
</feature>
<evidence type="ECO:0000256" key="10">
    <source>
        <dbReference type="ARBA" id="ARBA00033270"/>
    </source>
</evidence>
<keyword evidence="3" id="KW-0808">Transferase</keyword>
<keyword evidence="6" id="KW-0573">Peptidoglycan synthesis</keyword>
<comment type="subcellular location">
    <subcellularLocation>
        <location evidence="1">Membrane</location>
        <topology evidence="1">Multi-pass membrane protein</topology>
    </subcellularLocation>
</comment>
<protein>
    <recommendedName>
        <fullName evidence="12">Probable peptidoglycan glycosyltransferase FtsW</fullName>
        <ecNumber evidence="14">2.4.99.28</ecNumber>
    </recommendedName>
    <alternativeName>
        <fullName evidence="13">Cell division protein FtsW</fullName>
    </alternativeName>
    <alternativeName>
        <fullName evidence="10">Cell wall polymerase</fullName>
    </alternativeName>
    <alternativeName>
        <fullName evidence="9">Peptidoglycan polymerase</fullName>
    </alternativeName>
</protein>
<dbReference type="InterPro" id="IPR001182">
    <property type="entry name" value="FtsW/RodA"/>
</dbReference>
<sequence length="389" mass="43128">MKRLKKLDYFIVIPYLIMSIIGIIMVYSASANIGTQNGGSPTSYLIKQSVFVVLSLIIVTFMMFFNLNKLRNQKLLQWIEIAFYIGLVYLLMFGQSINGASGWINLGPVNLQPAEFLKFFLIIRIANFVDLKQDELMDPDDSWWLTMRPTLIRTGLLLLLVLAQPDSGGFAINFMIVAIMLLASGIPWRRSVTILGGFILAIILSLMFVIEPLSKMDFAKSSYRIQRFVAFLDPFGHATGTGQQLVNSYYAISNGGLFGVGLGNSIQKTGYLPEPNTDFIMAILSEELGVLTVIMILFLLMVIVCRCVLLGIRSNDTFQSLVCYGGATYLTVQSLFNIGGVIGALPITGVTFPFISYGGSSILTLSLCIGVILNISDKQRQERQRVIKE</sequence>
<evidence type="ECO:0000256" key="6">
    <source>
        <dbReference type="ARBA" id="ARBA00022984"/>
    </source>
</evidence>
<keyword evidence="19" id="KW-1185">Reference proteome</keyword>
<dbReference type="RefSeq" id="WP_056977975.1">
    <property type="nucleotide sequence ID" value="NZ_AYZR01000007.1"/>
</dbReference>